<comment type="caution">
    <text evidence="2">The sequence shown here is derived from an EMBL/GenBank/DDBJ whole genome shotgun (WGS) entry which is preliminary data.</text>
</comment>
<feature type="compositionally biased region" description="Basic and acidic residues" evidence="1">
    <location>
        <begin position="144"/>
        <end position="157"/>
    </location>
</feature>
<dbReference type="EMBL" id="JAAAIP010001125">
    <property type="protein sequence ID" value="KAG0310144.1"/>
    <property type="molecule type" value="Genomic_DNA"/>
</dbReference>
<feature type="region of interest" description="Disordered" evidence="1">
    <location>
        <begin position="363"/>
        <end position="383"/>
    </location>
</feature>
<evidence type="ECO:0000256" key="1">
    <source>
        <dbReference type="SAM" id="MobiDB-lite"/>
    </source>
</evidence>
<reference evidence="2" key="1">
    <citation type="journal article" date="2020" name="Fungal Divers.">
        <title>Resolving the Mortierellaceae phylogeny through synthesis of multi-gene phylogenetics and phylogenomics.</title>
        <authorList>
            <person name="Vandepol N."/>
            <person name="Liber J."/>
            <person name="Desiro A."/>
            <person name="Na H."/>
            <person name="Kennedy M."/>
            <person name="Barry K."/>
            <person name="Grigoriev I.V."/>
            <person name="Miller A.N."/>
            <person name="O'Donnell K."/>
            <person name="Stajich J.E."/>
            <person name="Bonito G."/>
        </authorList>
    </citation>
    <scope>NUCLEOTIDE SEQUENCE</scope>
    <source>
        <strain evidence="2">REB-010B</strain>
    </source>
</reference>
<feature type="region of interest" description="Disordered" evidence="1">
    <location>
        <begin position="44"/>
        <end position="69"/>
    </location>
</feature>
<feature type="region of interest" description="Disordered" evidence="1">
    <location>
        <begin position="83"/>
        <end position="336"/>
    </location>
</feature>
<accession>A0A9P6R0D2</accession>
<evidence type="ECO:0000313" key="2">
    <source>
        <dbReference type="EMBL" id="KAG0310144.1"/>
    </source>
</evidence>
<evidence type="ECO:0000313" key="3">
    <source>
        <dbReference type="Proteomes" id="UP000738325"/>
    </source>
</evidence>
<dbReference type="AlphaFoldDB" id="A0A9P6R0D2"/>
<sequence>MMIYSWTHTQRTATRLLHILSKPTSFLRDVQDQNEQALILQQKKQRRSVQQITEEQDRLEDDPNMTGATELMPVSMMNTRSVATMEESLPEDPEAQSVLADTSDDEDSSLPRKPKRRMDRYSNPFGTGVSSDDELEDDEGWFGRGDERSENGHHKTDSVLLTTPAKLTLHMNRNSNNNNNNNNKIPDFPISSLGAAMDPHQFENSSRDHHHNVDNSNNITRSSSSLSTFSTSSLFNTPRNVNLNRSTSSSTFANRSLSHPTDARPQSTLSVSTSAAFSARSSDGRPSSPPSPTMSETPHASLSKSSFQDTTRAFKHHDAAEARQESPSQFDSLPVDSPWADGHGVLSTSATFAEFASTVINTSTSGHSITSSSTISSFNGAVS</sequence>
<feature type="compositionally biased region" description="Polar residues" evidence="1">
    <location>
        <begin position="238"/>
        <end position="276"/>
    </location>
</feature>
<dbReference type="OrthoDB" id="2444224at2759"/>
<feature type="compositionally biased region" description="Low complexity" evidence="1">
    <location>
        <begin position="363"/>
        <end position="377"/>
    </location>
</feature>
<proteinExistence type="predicted"/>
<feature type="compositionally biased region" description="Acidic residues" evidence="1">
    <location>
        <begin position="131"/>
        <end position="140"/>
    </location>
</feature>
<keyword evidence="3" id="KW-1185">Reference proteome</keyword>
<dbReference type="Proteomes" id="UP000738325">
    <property type="component" value="Unassembled WGS sequence"/>
</dbReference>
<gene>
    <name evidence="2" type="ORF">BGZ99_000637</name>
</gene>
<feature type="compositionally biased region" description="Low complexity" evidence="1">
    <location>
        <begin position="215"/>
        <end position="237"/>
    </location>
</feature>
<protein>
    <submittedName>
        <fullName evidence="2">Uncharacterized protein</fullName>
    </submittedName>
</protein>
<name>A0A9P6R0D2_9FUNG</name>
<feature type="compositionally biased region" description="Polar residues" evidence="1">
    <location>
        <begin position="293"/>
        <end position="311"/>
    </location>
</feature>
<feature type="compositionally biased region" description="Low complexity" evidence="1">
    <location>
        <begin position="172"/>
        <end position="183"/>
    </location>
</feature>
<organism evidence="2 3">
    <name type="scientific">Dissophora globulifera</name>
    <dbReference type="NCBI Taxonomy" id="979702"/>
    <lineage>
        <taxon>Eukaryota</taxon>
        <taxon>Fungi</taxon>
        <taxon>Fungi incertae sedis</taxon>
        <taxon>Mucoromycota</taxon>
        <taxon>Mortierellomycotina</taxon>
        <taxon>Mortierellomycetes</taxon>
        <taxon>Mortierellales</taxon>
        <taxon>Mortierellaceae</taxon>
        <taxon>Dissophora</taxon>
    </lineage>
</organism>